<keyword evidence="2" id="KW-0812">Transmembrane</keyword>
<feature type="domain" description="Cadherin" evidence="9">
    <location>
        <begin position="272"/>
        <end position="364"/>
    </location>
</feature>
<dbReference type="Pfam" id="PF00028">
    <property type="entry name" value="Cadherin"/>
    <property type="match status" value="4"/>
</dbReference>
<dbReference type="CDD" id="cd11304">
    <property type="entry name" value="Cadherin_repeat"/>
    <property type="match status" value="6"/>
</dbReference>
<evidence type="ECO:0000313" key="10">
    <source>
        <dbReference type="EMBL" id="KAI6657182.1"/>
    </source>
</evidence>
<feature type="domain" description="Cadherin" evidence="9">
    <location>
        <begin position="586"/>
        <end position="686"/>
    </location>
</feature>
<dbReference type="FunFam" id="2.60.40.60:FF:000020">
    <property type="entry name" value="Dachsous cadherin-related 1b"/>
    <property type="match status" value="1"/>
</dbReference>
<dbReference type="EMBL" id="JAKMXF010000122">
    <property type="protein sequence ID" value="KAI6657182.1"/>
    <property type="molecule type" value="Genomic_DNA"/>
</dbReference>
<dbReference type="SMART" id="SM00112">
    <property type="entry name" value="CA"/>
    <property type="match status" value="6"/>
</dbReference>
<dbReference type="PANTHER" id="PTHR24026:SF126">
    <property type="entry name" value="PROTOCADHERIN FAT 4"/>
    <property type="match status" value="1"/>
</dbReference>
<evidence type="ECO:0000256" key="3">
    <source>
        <dbReference type="ARBA" id="ARBA00022737"/>
    </source>
</evidence>
<evidence type="ECO:0000256" key="4">
    <source>
        <dbReference type="ARBA" id="ARBA00022837"/>
    </source>
</evidence>
<protein>
    <submittedName>
        <fullName evidence="10">Hedgling</fullName>
    </submittedName>
</protein>
<dbReference type="InterPro" id="IPR015919">
    <property type="entry name" value="Cadherin-like_sf"/>
</dbReference>
<keyword evidence="4 7" id="KW-0106">Calcium</keyword>
<dbReference type="Proteomes" id="UP001165289">
    <property type="component" value="Unassembled WGS sequence"/>
</dbReference>
<feature type="domain" description="Cadherin" evidence="9">
    <location>
        <begin position="136"/>
        <end position="253"/>
    </location>
</feature>
<evidence type="ECO:0000256" key="7">
    <source>
        <dbReference type="PROSITE-ProRule" id="PRU00043"/>
    </source>
</evidence>
<dbReference type="InterPro" id="IPR020894">
    <property type="entry name" value="Cadherin_CS"/>
</dbReference>
<keyword evidence="6" id="KW-0472">Membrane</keyword>
<dbReference type="SUPFAM" id="SSF49313">
    <property type="entry name" value="Cadherin-like"/>
    <property type="match status" value="6"/>
</dbReference>
<feature type="chain" id="PRO_5043608381" evidence="8">
    <location>
        <begin position="21"/>
        <end position="717"/>
    </location>
</feature>
<evidence type="ECO:0000259" key="9">
    <source>
        <dbReference type="PROSITE" id="PS50268"/>
    </source>
</evidence>
<feature type="signal peptide" evidence="8">
    <location>
        <begin position="1"/>
        <end position="20"/>
    </location>
</feature>
<evidence type="ECO:0000256" key="1">
    <source>
        <dbReference type="ARBA" id="ARBA00004370"/>
    </source>
</evidence>
<gene>
    <name evidence="10" type="ORF">LOD99_15968</name>
</gene>
<feature type="domain" description="Cadherin" evidence="9">
    <location>
        <begin position="471"/>
        <end position="579"/>
    </location>
</feature>
<keyword evidence="11" id="KW-1185">Reference proteome</keyword>
<dbReference type="GO" id="GO:0007156">
    <property type="term" value="P:homophilic cell adhesion via plasma membrane adhesion molecules"/>
    <property type="evidence" value="ECO:0007669"/>
    <property type="project" value="InterPro"/>
</dbReference>
<evidence type="ECO:0000256" key="6">
    <source>
        <dbReference type="ARBA" id="ARBA00023136"/>
    </source>
</evidence>
<keyword evidence="3" id="KW-0677">Repeat</keyword>
<feature type="domain" description="Cadherin" evidence="9">
    <location>
        <begin position="27"/>
        <end position="135"/>
    </location>
</feature>
<comment type="subcellular location">
    <subcellularLocation>
        <location evidence="1">Membrane</location>
    </subcellularLocation>
</comment>
<dbReference type="PRINTS" id="PR00205">
    <property type="entry name" value="CADHERIN"/>
</dbReference>
<keyword evidence="8" id="KW-0732">Signal</keyword>
<dbReference type="AlphaFoldDB" id="A0AAV7K7E4"/>
<comment type="caution">
    <text evidence="10">The sequence shown here is derived from an EMBL/GenBank/DDBJ whole genome shotgun (WGS) entry which is preliminary data.</text>
</comment>
<feature type="domain" description="Cadherin" evidence="9">
    <location>
        <begin position="365"/>
        <end position="470"/>
    </location>
</feature>
<accession>A0AAV7K7E4</accession>
<dbReference type="GO" id="GO:0005886">
    <property type="term" value="C:plasma membrane"/>
    <property type="evidence" value="ECO:0007669"/>
    <property type="project" value="UniProtKB-SubCell"/>
</dbReference>
<sequence length="717" mass="77487">MKVSLIFILILSALLRQALSQVPPTFTATEYIFTVSEDASVDTALTATSPAAGIGATDVNGDVITFRKSSVTDAPQILIDPITGNLTVRSVLDRETTPSYSFDIIADDGMTDSNFLPSVIVQIILLDVNDNAPVFVNRISSYSIEEGVSNGYQVNPSGQPIMVTDADIGNNQPSTFSIEAGADGRFAIDSDGNIRTTLDPSVGVEKILDFETTPSYQLTIRATNIQPGPSGIVFTETQVTVLIIDINDEDPIFLSSSTDQSIILSENFTGVVFTVQAEDTDHPLIATTFTYSIIFGNDQIGGLDSFTIDPTTGVISVAVTMLDHEEHPDYALVISAQEDQTPKASVVTTLFISITNENEFPPTFSQLTYTADISEVTQIGRAVLLVQATDDDTAHSIIFALDGSTDSESFDISASTGLLSSRLEFDREIKDQFTFKVLAIDEADGLHSPLTSTAQINVTITDVNDNSPEFNETRQTIVLNENMTLGVVYDTSIANRVEDDDDGINKQVKYSLQTLVNDFTLDPDTGELQLVNSLDFNTISEYTITIIATDQAVIESERRTGSFVLTIEVNDINNNSPVLASIGAQTINEDLPVGSIVFSISALDKDIGLTTPLSLSIMQGANVAFILTITGSPTPTLITAQISTNETLEFASSPYTLTIEVTDGTNTDSEVVNVTVLDVNNNAPIFSKSEYEFFANENELGTFVGEFIQYFRLFTKS</sequence>
<dbReference type="Gene3D" id="2.60.40.60">
    <property type="entry name" value="Cadherins"/>
    <property type="match status" value="6"/>
</dbReference>
<dbReference type="GO" id="GO:0005509">
    <property type="term" value="F:calcium ion binding"/>
    <property type="evidence" value="ECO:0007669"/>
    <property type="project" value="UniProtKB-UniRule"/>
</dbReference>
<reference evidence="10 11" key="1">
    <citation type="journal article" date="2023" name="BMC Biol.">
        <title>The compact genome of the sponge Oopsacas minuta (Hexactinellida) is lacking key metazoan core genes.</title>
        <authorList>
            <person name="Santini S."/>
            <person name="Schenkelaars Q."/>
            <person name="Jourda C."/>
            <person name="Duchesne M."/>
            <person name="Belahbib H."/>
            <person name="Rocher C."/>
            <person name="Selva M."/>
            <person name="Riesgo A."/>
            <person name="Vervoort M."/>
            <person name="Leys S.P."/>
            <person name="Kodjabachian L."/>
            <person name="Le Bivic A."/>
            <person name="Borchiellini C."/>
            <person name="Claverie J.M."/>
            <person name="Renard E."/>
        </authorList>
    </citation>
    <scope>NUCLEOTIDE SEQUENCE [LARGE SCALE GENOMIC DNA]</scope>
    <source>
        <strain evidence="10">SPO-2</strain>
    </source>
</reference>
<dbReference type="PROSITE" id="PS50268">
    <property type="entry name" value="CADHERIN_2"/>
    <property type="match status" value="6"/>
</dbReference>
<proteinExistence type="predicted"/>
<evidence type="ECO:0000256" key="8">
    <source>
        <dbReference type="SAM" id="SignalP"/>
    </source>
</evidence>
<evidence type="ECO:0000256" key="2">
    <source>
        <dbReference type="ARBA" id="ARBA00022692"/>
    </source>
</evidence>
<dbReference type="InterPro" id="IPR002126">
    <property type="entry name" value="Cadherin-like_dom"/>
</dbReference>
<organism evidence="10 11">
    <name type="scientific">Oopsacas minuta</name>
    <dbReference type="NCBI Taxonomy" id="111878"/>
    <lineage>
        <taxon>Eukaryota</taxon>
        <taxon>Metazoa</taxon>
        <taxon>Porifera</taxon>
        <taxon>Hexactinellida</taxon>
        <taxon>Hexasterophora</taxon>
        <taxon>Lyssacinosida</taxon>
        <taxon>Leucopsacidae</taxon>
        <taxon>Oopsacas</taxon>
    </lineage>
</organism>
<evidence type="ECO:0000256" key="5">
    <source>
        <dbReference type="ARBA" id="ARBA00022989"/>
    </source>
</evidence>
<name>A0AAV7K7E4_9METZ</name>
<dbReference type="PANTHER" id="PTHR24026">
    <property type="entry name" value="FAT ATYPICAL CADHERIN-RELATED"/>
    <property type="match status" value="1"/>
</dbReference>
<keyword evidence="5" id="KW-1133">Transmembrane helix</keyword>
<dbReference type="PROSITE" id="PS00232">
    <property type="entry name" value="CADHERIN_1"/>
    <property type="match status" value="2"/>
</dbReference>
<evidence type="ECO:0000313" key="11">
    <source>
        <dbReference type="Proteomes" id="UP001165289"/>
    </source>
</evidence>